<dbReference type="Gene3D" id="3.20.20.80">
    <property type="entry name" value="Glycosidases"/>
    <property type="match status" value="1"/>
</dbReference>
<dbReference type="GO" id="GO:0019305">
    <property type="term" value="P:dTDP-rhamnose biosynthetic process"/>
    <property type="evidence" value="ECO:0007669"/>
    <property type="project" value="UniProtKB-UniPathway"/>
</dbReference>
<comment type="similarity">
    <text evidence="2 6">Belongs to the dTDP-4-dehydrorhamnose reductase family.</text>
</comment>
<comment type="catalytic activity">
    <reaction evidence="5 6">
        <text>dTDP-beta-L-rhamnose + NADP(+) = dTDP-4-dehydro-beta-L-rhamnose + NADPH + H(+)</text>
        <dbReference type="Rhea" id="RHEA:21796"/>
        <dbReference type="ChEBI" id="CHEBI:15378"/>
        <dbReference type="ChEBI" id="CHEBI:57510"/>
        <dbReference type="ChEBI" id="CHEBI:57783"/>
        <dbReference type="ChEBI" id="CHEBI:58349"/>
        <dbReference type="ChEBI" id="CHEBI:62830"/>
        <dbReference type="EC" id="1.1.1.133"/>
    </reaction>
</comment>
<feature type="domain" description="RmlD-like substrate binding" evidence="7">
    <location>
        <begin position="445"/>
        <end position="700"/>
    </location>
</feature>
<dbReference type="PANTHER" id="PTHR10491">
    <property type="entry name" value="DTDP-4-DEHYDRORHAMNOSE REDUCTASE"/>
    <property type="match status" value="1"/>
</dbReference>
<dbReference type="AlphaFoldDB" id="F6F3L1"/>
<dbReference type="EMBL" id="CP002799">
    <property type="protein sequence ID" value="AEG51023.1"/>
    <property type="molecule type" value="Genomic_DNA"/>
</dbReference>
<evidence type="ECO:0000313" key="9">
    <source>
        <dbReference type="Proteomes" id="UP000007150"/>
    </source>
</evidence>
<evidence type="ECO:0000313" key="8">
    <source>
        <dbReference type="EMBL" id="AEG51023.1"/>
    </source>
</evidence>
<dbReference type="InterPro" id="IPR005913">
    <property type="entry name" value="dTDP_dehydrorham_reduct"/>
</dbReference>
<evidence type="ECO:0000256" key="4">
    <source>
        <dbReference type="ARBA" id="ARBA00017099"/>
    </source>
</evidence>
<comment type="function">
    <text evidence="6">Catalyzes the reduction of dTDP-6-deoxy-L-lyxo-4-hexulose to yield dTDP-L-rhamnose.</text>
</comment>
<name>F6F3L1_SPHCR</name>
<dbReference type="SUPFAM" id="SSF51735">
    <property type="entry name" value="NAD(P)-binding Rossmann-fold domains"/>
    <property type="match status" value="1"/>
</dbReference>
<evidence type="ECO:0000256" key="5">
    <source>
        <dbReference type="ARBA" id="ARBA00048200"/>
    </source>
</evidence>
<dbReference type="CDD" id="cd05254">
    <property type="entry name" value="dTDP_HR_like_SDR_e"/>
    <property type="match status" value="1"/>
</dbReference>
<evidence type="ECO:0000256" key="3">
    <source>
        <dbReference type="ARBA" id="ARBA00012929"/>
    </source>
</evidence>
<evidence type="ECO:0000256" key="1">
    <source>
        <dbReference type="ARBA" id="ARBA00004781"/>
    </source>
</evidence>
<evidence type="ECO:0000256" key="6">
    <source>
        <dbReference type="RuleBase" id="RU364082"/>
    </source>
</evidence>
<dbReference type="GO" id="GO:0008831">
    <property type="term" value="F:dTDP-4-dehydrorhamnose reductase activity"/>
    <property type="evidence" value="ECO:0007669"/>
    <property type="project" value="UniProtKB-EC"/>
</dbReference>
<comment type="pathway">
    <text evidence="1 6">Carbohydrate biosynthesis; dTDP-L-rhamnose biosynthesis.</text>
</comment>
<organism evidence="8 9">
    <name type="scientific">Sphingobium chlorophenolicum L-1</name>
    <dbReference type="NCBI Taxonomy" id="690566"/>
    <lineage>
        <taxon>Bacteria</taxon>
        <taxon>Pseudomonadati</taxon>
        <taxon>Pseudomonadota</taxon>
        <taxon>Alphaproteobacteria</taxon>
        <taxon>Sphingomonadales</taxon>
        <taxon>Sphingomonadaceae</taxon>
        <taxon>Sphingobium</taxon>
    </lineage>
</organism>
<evidence type="ECO:0000256" key="2">
    <source>
        <dbReference type="ARBA" id="ARBA00010944"/>
    </source>
</evidence>
<dbReference type="SUPFAM" id="SSF51445">
    <property type="entry name" value="(Trans)glycosidases"/>
    <property type="match status" value="1"/>
</dbReference>
<dbReference type="Proteomes" id="UP000007150">
    <property type="component" value="Chromosome 2"/>
</dbReference>
<dbReference type="STRING" id="690566.Sphch_3430"/>
<dbReference type="InterPro" id="IPR036291">
    <property type="entry name" value="NAD(P)-bd_dom_sf"/>
</dbReference>
<dbReference type="InterPro" id="IPR017853">
    <property type="entry name" value="GH"/>
</dbReference>
<dbReference type="UniPathway" id="UPA00124"/>
<proteinExistence type="inferred from homology"/>
<dbReference type="HOGENOM" id="CLU_023233_0_0_5"/>
<evidence type="ECO:0000259" key="7">
    <source>
        <dbReference type="Pfam" id="PF04321"/>
    </source>
</evidence>
<keyword evidence="6" id="KW-0521">NADP</keyword>
<dbReference type="Gene3D" id="3.90.25.10">
    <property type="entry name" value="UDP-galactose 4-epimerase, domain 1"/>
    <property type="match status" value="1"/>
</dbReference>
<protein>
    <recommendedName>
        <fullName evidence="4 6">dTDP-4-dehydrorhamnose reductase</fullName>
        <ecNumber evidence="3 6">1.1.1.133</ecNumber>
    </recommendedName>
</protein>
<dbReference type="EC" id="1.1.1.133" evidence="3 6"/>
<sequence>MPPQLWGGLECTVNRVHDHYRDQIRATGHHDRPDDLDLLPDTGICALRYPILWERISPDDPARCDWDWTDQRLDRLRQLGIGVIAGLVHHGSGPAYTSLVDSGFATGLARHAAAAAHRYPWIMDWTPVNEPLTTARFSALYGHWHPHQRSERTFWLALLNQIDATRLSMQAIRRVNPAARLIQTDDLGRTYATAALRDQAAFDNLRRWASWDLLCGRIVQDHPLWDRLSAFGFQDRLRAIADDPCPPAIIGINHYLTSDRFLDHRLQRYPPHSHGGSESQLYADVEALRVLEPPPQGLEGALREAWARYRIPLAMTEVHNGCTREEQMRWAAQAWDMAERLCADDIPVEAVTLWSLLGSSGWNTLLTGEGAYEPGLWDVSGGAPRATALLPLAQALSPPRDRPLLAGGAGWWQRPVRIGHPPVTRPAPMKAHLAASQPRFSAPPLLICGATGTLGQAMVRACALRNIPFLLTSRRDLDLSAPSRMAERIEHIAPWAVVNAAGWVRVDEAEAAPDPCMTVNAQGAIALARVCQDRGIPTLSFSSDLVFDGQQDRPYVEDDPTSPLNRYGLSKAEMEQGIGALAGRHLIVRTAAFFSPHDEFNFAADVVRSLAQGGHFVAADDLVVTPTYVPHLVATALDLLIDGEVGLWHLTSGTPLSWADFARRIAARCGHDPARVRAVPHRSLGWAAERPAYAALATRRGAALPPLAAALDHFTLHLPPHWARQAA</sequence>
<dbReference type="Gene3D" id="3.40.50.720">
    <property type="entry name" value="NAD(P)-binding Rossmann-like Domain"/>
    <property type="match status" value="1"/>
</dbReference>
<reference evidence="8 9" key="1">
    <citation type="submission" date="2011-05" db="EMBL/GenBank/DDBJ databases">
        <title>Complete sequence of chromosome 2 of Sphingobium chlorophenolicum L-1.</title>
        <authorList>
            <consortium name="US DOE Joint Genome Institute"/>
            <person name="Lucas S."/>
            <person name="Han J."/>
            <person name="Lapidus A."/>
            <person name="Cheng J.-F."/>
            <person name="Goodwin L."/>
            <person name="Pitluck S."/>
            <person name="Peters L."/>
            <person name="Daligault H."/>
            <person name="Han C."/>
            <person name="Tapia R."/>
            <person name="Land M."/>
            <person name="Hauser L."/>
            <person name="Kyrpides N."/>
            <person name="Ivanova N."/>
            <person name="Pagani I."/>
            <person name="Turner P."/>
            <person name="Copley S."/>
            <person name="Woyke T."/>
        </authorList>
    </citation>
    <scope>NUCLEOTIDE SEQUENCE [LARGE SCALE GENOMIC DNA]</scope>
    <source>
        <strain evidence="8 9">L-1</strain>
    </source>
</reference>
<dbReference type="RefSeq" id="WP_013849253.1">
    <property type="nucleotide sequence ID" value="NC_015594.1"/>
</dbReference>
<dbReference type="PANTHER" id="PTHR10491:SF4">
    <property type="entry name" value="METHIONINE ADENOSYLTRANSFERASE 2 SUBUNIT BETA"/>
    <property type="match status" value="1"/>
</dbReference>
<keyword evidence="6 8" id="KW-0560">Oxidoreductase</keyword>
<gene>
    <name evidence="8" type="ORF">Sphch_3430</name>
</gene>
<comment type="cofactor">
    <cofactor evidence="6">
        <name>Mg(2+)</name>
        <dbReference type="ChEBI" id="CHEBI:18420"/>
    </cofactor>
    <text evidence="6">Binds 1 Mg(2+) ion per monomer.</text>
</comment>
<accession>F6F3L1</accession>
<dbReference type="Pfam" id="PF04321">
    <property type="entry name" value="RmlD_sub_bind"/>
    <property type="match status" value="1"/>
</dbReference>
<dbReference type="KEGG" id="sch:Sphch_3430"/>
<dbReference type="GO" id="GO:0005829">
    <property type="term" value="C:cytosol"/>
    <property type="evidence" value="ECO:0007669"/>
    <property type="project" value="TreeGrafter"/>
</dbReference>
<keyword evidence="9" id="KW-1185">Reference proteome</keyword>
<dbReference type="InterPro" id="IPR029903">
    <property type="entry name" value="RmlD-like-bd"/>
</dbReference>